<dbReference type="Pfam" id="PF02308">
    <property type="entry name" value="MgtC"/>
    <property type="match status" value="1"/>
</dbReference>
<keyword evidence="4" id="KW-0812">Transmembrane</keyword>
<dbReference type="OrthoDB" id="9811198at2"/>
<name>A0A402D0X1_9BACT</name>
<dbReference type="PANTHER" id="PTHR33778">
    <property type="entry name" value="PROTEIN MGTC"/>
    <property type="match status" value="1"/>
</dbReference>
<dbReference type="KEGG" id="ccot:CCAX7_37900"/>
<dbReference type="RefSeq" id="WP_119323217.1">
    <property type="nucleotide sequence ID" value="NZ_AP025739.1"/>
</dbReference>
<accession>A0A402D0X1</accession>
<dbReference type="InterPro" id="IPR049177">
    <property type="entry name" value="MgtC_SapB_SrpB_YhiD_N"/>
</dbReference>
<sequence>MHQHPIIELAALLFLAALLGGLVGWERERHERPAGLRTHILVCVGAALIAIVDRTGTNGGGRIAAQIVTGIGFLGAGCIMRDNSGLVRGLTTAASVWVVAGLGIAIGYGGETAALAAVATGIVLITLTVLNRLESTLNRERKRQELNLVLATGDDALSRMRALLDALREHGTRTRDISFSQAPDSLIVRLELVMKRNTNRDDLDELLKKRPEVIHFHWTE</sequence>
<dbReference type="AlphaFoldDB" id="A0A402D0X1"/>
<organism evidence="7 8">
    <name type="scientific">Capsulimonas corticalis</name>
    <dbReference type="NCBI Taxonomy" id="2219043"/>
    <lineage>
        <taxon>Bacteria</taxon>
        <taxon>Bacillati</taxon>
        <taxon>Armatimonadota</taxon>
        <taxon>Armatimonadia</taxon>
        <taxon>Capsulimonadales</taxon>
        <taxon>Capsulimonadaceae</taxon>
        <taxon>Capsulimonas</taxon>
    </lineage>
</organism>
<evidence type="ECO:0000256" key="4">
    <source>
        <dbReference type="ARBA" id="ARBA00022692"/>
    </source>
</evidence>
<comment type="subcellular location">
    <subcellularLocation>
        <location evidence="1">Cell membrane</location>
        <topology evidence="1">Multi-pass membrane protein</topology>
    </subcellularLocation>
</comment>
<proteinExistence type="inferred from homology"/>
<dbReference type="PRINTS" id="PR01837">
    <property type="entry name" value="MGTCSAPBPROT"/>
</dbReference>
<dbReference type="EMBL" id="AP025739">
    <property type="protein sequence ID" value="BDI31739.1"/>
    <property type="molecule type" value="Genomic_DNA"/>
</dbReference>
<evidence type="ECO:0000256" key="2">
    <source>
        <dbReference type="ARBA" id="ARBA00009298"/>
    </source>
</evidence>
<reference evidence="7 8" key="1">
    <citation type="journal article" date="2019" name="Int. J. Syst. Evol. Microbiol.">
        <title>Capsulimonas corticalis gen. nov., sp. nov., an aerobic capsulated bacterium, of a novel bacterial order, Capsulimonadales ord. nov., of the class Armatimonadia of the phylum Armatimonadetes.</title>
        <authorList>
            <person name="Li J."/>
            <person name="Kudo C."/>
            <person name="Tonouchi A."/>
        </authorList>
    </citation>
    <scope>NUCLEOTIDE SEQUENCE [LARGE SCALE GENOMIC DNA]</scope>
    <source>
        <strain evidence="7 8">AX-7</strain>
    </source>
</reference>
<keyword evidence="3" id="KW-1003">Cell membrane</keyword>
<dbReference type="PANTHER" id="PTHR33778:SF1">
    <property type="entry name" value="MAGNESIUM TRANSPORTER YHID-RELATED"/>
    <property type="match status" value="1"/>
</dbReference>
<evidence type="ECO:0000256" key="5">
    <source>
        <dbReference type="ARBA" id="ARBA00022989"/>
    </source>
</evidence>
<evidence type="ECO:0000256" key="6">
    <source>
        <dbReference type="ARBA" id="ARBA00023136"/>
    </source>
</evidence>
<comment type="similarity">
    <text evidence="2">Belongs to the MgtC/SapB family.</text>
</comment>
<dbReference type="GO" id="GO:0005886">
    <property type="term" value="C:plasma membrane"/>
    <property type="evidence" value="ECO:0007669"/>
    <property type="project" value="UniProtKB-SubCell"/>
</dbReference>
<gene>
    <name evidence="7" type="ORF">CCAX7_37900</name>
</gene>
<dbReference type="InterPro" id="IPR003416">
    <property type="entry name" value="MgtC/SapB/SrpB/YhiD_fam"/>
</dbReference>
<evidence type="ECO:0000313" key="8">
    <source>
        <dbReference type="Proteomes" id="UP000287394"/>
    </source>
</evidence>
<keyword evidence="5" id="KW-1133">Transmembrane helix</keyword>
<keyword evidence="6" id="KW-0472">Membrane</keyword>
<evidence type="ECO:0000256" key="1">
    <source>
        <dbReference type="ARBA" id="ARBA00004651"/>
    </source>
</evidence>
<protein>
    <submittedName>
        <fullName evidence="7">Uncharacterized protein</fullName>
    </submittedName>
</protein>
<keyword evidence="8" id="KW-1185">Reference proteome</keyword>
<dbReference type="Proteomes" id="UP000287394">
    <property type="component" value="Chromosome"/>
</dbReference>
<dbReference type="FunCoup" id="A0A402D0X1">
    <property type="interactions" value="41"/>
</dbReference>
<evidence type="ECO:0000256" key="3">
    <source>
        <dbReference type="ARBA" id="ARBA00022475"/>
    </source>
</evidence>
<evidence type="ECO:0000313" key="7">
    <source>
        <dbReference type="EMBL" id="BDI31739.1"/>
    </source>
</evidence>